<evidence type="ECO:0008006" key="4">
    <source>
        <dbReference type="Google" id="ProtNLM"/>
    </source>
</evidence>
<dbReference type="InterPro" id="IPR010297">
    <property type="entry name" value="DUF900_hydrolase"/>
</dbReference>
<feature type="chain" id="PRO_5021825051" description="Alpha/beta hydrolase family protein" evidence="1">
    <location>
        <begin position="29"/>
        <end position="347"/>
    </location>
</feature>
<keyword evidence="3" id="KW-1185">Reference proteome</keyword>
<protein>
    <recommendedName>
        <fullName evidence="4">Alpha/beta hydrolase family protein</fullName>
    </recommendedName>
</protein>
<name>A0A517X0Y6_9PLAN</name>
<dbReference type="AlphaFoldDB" id="A0A517X0Y6"/>
<accession>A0A517X0Y6</accession>
<proteinExistence type="predicted"/>
<dbReference type="InterPro" id="IPR029058">
    <property type="entry name" value="AB_hydrolase_fold"/>
</dbReference>
<organism evidence="2 3">
    <name type="scientific">Gimesia aquarii</name>
    <dbReference type="NCBI Taxonomy" id="2527964"/>
    <lineage>
        <taxon>Bacteria</taxon>
        <taxon>Pseudomonadati</taxon>
        <taxon>Planctomycetota</taxon>
        <taxon>Planctomycetia</taxon>
        <taxon>Planctomycetales</taxon>
        <taxon>Planctomycetaceae</taxon>
        <taxon>Gimesia</taxon>
    </lineage>
</organism>
<evidence type="ECO:0000313" key="3">
    <source>
        <dbReference type="Proteomes" id="UP000318384"/>
    </source>
</evidence>
<dbReference type="Gene3D" id="3.40.50.1820">
    <property type="entry name" value="alpha/beta hydrolase"/>
    <property type="match status" value="1"/>
</dbReference>
<evidence type="ECO:0000313" key="2">
    <source>
        <dbReference type="EMBL" id="QDU11152.1"/>
    </source>
</evidence>
<sequence length="347" mass="38635" precursor="true">MNLLTTRSMQLKACYCFCLLLCAMPLYAQEASSTPACISDAQQCVPYQDCTSCVTELNYWVVSSRCCVQKSNCCCPCCEFDVYHSSGGGNVTESSFETLVQSLDPNAPICIMVHGSFVKWEGALTDSYNTYFWLRNAAPNRPLNVIFFTWPSGEMPTKILPIDVNILGKRAEYNGYYLAQLISQLPEQYDISLLGHSHGARIVSSTLHLIGGGSIQGFSLNECGICIPCHSRRIRAVFAAAAINHNWLNPGQRYGCSLNCIECLVNLRNKKDRVLLFYPVLATFSRRALARTGFTYLDRRALGDCLSRVNDIDVSKCVGAGHMFPNYYSHPEIAETIVPAIYFNESH</sequence>
<dbReference type="Pfam" id="PF05990">
    <property type="entry name" value="DUF900"/>
    <property type="match status" value="1"/>
</dbReference>
<dbReference type="RefSeq" id="WP_145178992.1">
    <property type="nucleotide sequence ID" value="NZ_CP037422.1"/>
</dbReference>
<dbReference type="Proteomes" id="UP000318384">
    <property type="component" value="Chromosome"/>
</dbReference>
<dbReference type="OrthoDB" id="214440at2"/>
<evidence type="ECO:0000256" key="1">
    <source>
        <dbReference type="SAM" id="SignalP"/>
    </source>
</evidence>
<reference evidence="2 3" key="1">
    <citation type="submission" date="2019-03" db="EMBL/GenBank/DDBJ databases">
        <title>Deep-cultivation of Planctomycetes and their phenomic and genomic characterization uncovers novel biology.</title>
        <authorList>
            <person name="Wiegand S."/>
            <person name="Jogler M."/>
            <person name="Boedeker C."/>
            <person name="Pinto D."/>
            <person name="Vollmers J."/>
            <person name="Rivas-Marin E."/>
            <person name="Kohn T."/>
            <person name="Peeters S.H."/>
            <person name="Heuer A."/>
            <person name="Rast P."/>
            <person name="Oberbeckmann S."/>
            <person name="Bunk B."/>
            <person name="Jeske O."/>
            <person name="Meyerdierks A."/>
            <person name="Storesund J.E."/>
            <person name="Kallscheuer N."/>
            <person name="Luecker S."/>
            <person name="Lage O.M."/>
            <person name="Pohl T."/>
            <person name="Merkel B.J."/>
            <person name="Hornburger P."/>
            <person name="Mueller R.-W."/>
            <person name="Bruemmer F."/>
            <person name="Labrenz M."/>
            <person name="Spormann A.M."/>
            <person name="Op den Camp H."/>
            <person name="Overmann J."/>
            <person name="Amann R."/>
            <person name="Jetten M.S.M."/>
            <person name="Mascher T."/>
            <person name="Medema M.H."/>
            <person name="Devos D.P."/>
            <person name="Kaster A.-K."/>
            <person name="Ovreas L."/>
            <person name="Rohde M."/>
            <person name="Galperin M.Y."/>
            <person name="Jogler C."/>
        </authorList>
    </citation>
    <scope>NUCLEOTIDE SEQUENCE [LARGE SCALE GENOMIC DNA]</scope>
    <source>
        <strain evidence="2 3">V202</strain>
    </source>
</reference>
<gene>
    <name evidence="2" type="ORF">V202x_45680</name>
</gene>
<keyword evidence="1" id="KW-0732">Signal</keyword>
<dbReference type="EMBL" id="CP037422">
    <property type="protein sequence ID" value="QDU11152.1"/>
    <property type="molecule type" value="Genomic_DNA"/>
</dbReference>
<feature type="signal peptide" evidence="1">
    <location>
        <begin position="1"/>
        <end position="28"/>
    </location>
</feature>
<dbReference type="SUPFAM" id="SSF53474">
    <property type="entry name" value="alpha/beta-Hydrolases"/>
    <property type="match status" value="1"/>
</dbReference>